<evidence type="ECO:0000256" key="1">
    <source>
        <dbReference type="SAM" id="MobiDB-lite"/>
    </source>
</evidence>
<accession>A0A7W6CZV4</accession>
<evidence type="ECO:0000313" key="2">
    <source>
        <dbReference type="EMBL" id="MBB3965601.1"/>
    </source>
</evidence>
<dbReference type="AlphaFoldDB" id="A0A7W6CZV4"/>
<dbReference type="Pfam" id="PF10098">
    <property type="entry name" value="DUF2336"/>
    <property type="match status" value="1"/>
</dbReference>
<protein>
    <submittedName>
        <fullName evidence="2">Uncharacterized protein (DUF2336 family)</fullName>
    </submittedName>
</protein>
<dbReference type="RefSeq" id="WP_183901143.1">
    <property type="nucleotide sequence ID" value="NZ_JACIDW010000010.1"/>
</dbReference>
<keyword evidence="3" id="KW-1185">Reference proteome</keyword>
<proteinExistence type="predicted"/>
<feature type="region of interest" description="Disordered" evidence="1">
    <location>
        <begin position="232"/>
        <end position="269"/>
    </location>
</feature>
<feature type="region of interest" description="Disordered" evidence="1">
    <location>
        <begin position="411"/>
        <end position="435"/>
    </location>
</feature>
<reference evidence="2 3" key="1">
    <citation type="submission" date="2020-08" db="EMBL/GenBank/DDBJ databases">
        <title>Genomic Encyclopedia of Type Strains, Phase IV (KMG-IV): sequencing the most valuable type-strain genomes for metagenomic binning, comparative biology and taxonomic classification.</title>
        <authorList>
            <person name="Goeker M."/>
        </authorList>
    </citation>
    <scope>NUCLEOTIDE SEQUENCE [LARGE SCALE GENOMIC DNA]</scope>
    <source>
        <strain evidence="2 3">DSM 26575</strain>
    </source>
</reference>
<name>A0A7W6CZV4_9HYPH</name>
<dbReference type="Proteomes" id="UP000582090">
    <property type="component" value="Unassembled WGS sequence"/>
</dbReference>
<organism evidence="2 3">
    <name type="scientific">Rhizobium metallidurans</name>
    <dbReference type="NCBI Taxonomy" id="1265931"/>
    <lineage>
        <taxon>Bacteria</taxon>
        <taxon>Pseudomonadati</taxon>
        <taxon>Pseudomonadota</taxon>
        <taxon>Alphaproteobacteria</taxon>
        <taxon>Hyphomicrobiales</taxon>
        <taxon>Rhizobiaceae</taxon>
        <taxon>Rhizobium/Agrobacterium group</taxon>
        <taxon>Rhizobium</taxon>
    </lineage>
</organism>
<comment type="caution">
    <text evidence="2">The sequence shown here is derived from an EMBL/GenBank/DDBJ whole genome shotgun (WGS) entry which is preliminary data.</text>
</comment>
<evidence type="ECO:0000313" key="3">
    <source>
        <dbReference type="Proteomes" id="UP000582090"/>
    </source>
</evidence>
<feature type="compositionally biased region" description="Low complexity" evidence="1">
    <location>
        <begin position="246"/>
        <end position="261"/>
    </location>
</feature>
<sequence>MATVSSFEGLQPPTRSELRQFAELFSPLFVASSDDAKRQAVAALSQCATIPQAVALFIGCQPISISAPFLISSPAIDDDTLIAVARMQGVEHMRAIVSRDALSPRVIDVLVGLRHATRKRQVDTVEPTPAIDKAEVAEALAGAAMPFAAPIAGEATPVVAETATIKSTAPVAEAVEPPSVVAEIGPVASETVSVIAAEPLAIEVRTLTVEADAKVQVVETIAVVAVEPAPTAEAPAVAAEERSVQPTASPAPSSPAETPASDGGREEEVRDTLRGLARHLGRDDNDRLGIRTLSTLQSALLVRFARGREAVAFATALADTLSASRWLSERIMLDTSGQQMATTLTSIGMDFPDAVFVLEKLYPHLAEAQHSVTRAWMVLDALDPEECRERVEAWRRADSYTYLPEQAPAAPVKTAHSRAVHQPPPRAMRLVGRSR</sequence>
<dbReference type="EMBL" id="JACIDW010000010">
    <property type="protein sequence ID" value="MBB3965601.1"/>
    <property type="molecule type" value="Genomic_DNA"/>
</dbReference>
<gene>
    <name evidence="2" type="ORF">GGQ67_003274</name>
</gene>
<dbReference type="InterPro" id="IPR019285">
    <property type="entry name" value="DUF2336"/>
</dbReference>